<reference evidence="2 3" key="1">
    <citation type="journal article" date="2015" name="Genome Biol. Evol.">
        <title>Phylogenomic analyses indicate that early fungi evolved digesting cell walls of algal ancestors of land plants.</title>
        <authorList>
            <person name="Chang Y."/>
            <person name="Wang S."/>
            <person name="Sekimoto S."/>
            <person name="Aerts A.L."/>
            <person name="Choi C."/>
            <person name="Clum A."/>
            <person name="LaButti K.M."/>
            <person name="Lindquist E.A."/>
            <person name="Yee Ngan C."/>
            <person name="Ohm R.A."/>
            <person name="Salamov A.A."/>
            <person name="Grigoriev I.V."/>
            <person name="Spatafora J.W."/>
            <person name="Berbee M.L."/>
        </authorList>
    </citation>
    <scope>NUCLEOTIDE SEQUENCE [LARGE SCALE GENOMIC DNA]</scope>
    <source>
        <strain evidence="2 3">JEL478</strain>
    </source>
</reference>
<accession>A0A139ARM0</accession>
<name>A0A139ARM0_GONPJ</name>
<organism evidence="2 3">
    <name type="scientific">Gonapodya prolifera (strain JEL478)</name>
    <name type="common">Monoblepharis prolifera</name>
    <dbReference type="NCBI Taxonomy" id="1344416"/>
    <lineage>
        <taxon>Eukaryota</taxon>
        <taxon>Fungi</taxon>
        <taxon>Fungi incertae sedis</taxon>
        <taxon>Chytridiomycota</taxon>
        <taxon>Chytridiomycota incertae sedis</taxon>
        <taxon>Monoblepharidomycetes</taxon>
        <taxon>Monoblepharidales</taxon>
        <taxon>Gonapodyaceae</taxon>
        <taxon>Gonapodya</taxon>
    </lineage>
</organism>
<feature type="compositionally biased region" description="Acidic residues" evidence="1">
    <location>
        <begin position="140"/>
        <end position="150"/>
    </location>
</feature>
<gene>
    <name evidence="2" type="ORF">M427DRAFT_28864</name>
</gene>
<dbReference type="EMBL" id="KQ965738">
    <property type="protein sequence ID" value="KXS19397.1"/>
    <property type="molecule type" value="Genomic_DNA"/>
</dbReference>
<protein>
    <submittedName>
        <fullName evidence="2">Uncharacterized protein</fullName>
    </submittedName>
</protein>
<dbReference type="Proteomes" id="UP000070544">
    <property type="component" value="Unassembled WGS sequence"/>
</dbReference>
<sequence>MTPATIKSLPLETLITIATFLCTRDMDASVWQHLDLGAPRGYRYHPKTYSLTTEARRLAIKDSELKELLDRIQKHFGIPLARVVRSVRLSGLDEVSLRAVKRLWNRCSGLVRLEARDFPNFDPNDLLGWFPDDTTSSADSESETSSDGDDANSASATSSDGDAASSRAGLPPSLFRTFKFTTGSNPKD</sequence>
<feature type="region of interest" description="Disordered" evidence="1">
    <location>
        <begin position="132"/>
        <end position="188"/>
    </location>
</feature>
<feature type="compositionally biased region" description="Polar residues" evidence="1">
    <location>
        <begin position="179"/>
        <end position="188"/>
    </location>
</feature>
<proteinExistence type="predicted"/>
<dbReference type="AlphaFoldDB" id="A0A139ARM0"/>
<evidence type="ECO:0000313" key="3">
    <source>
        <dbReference type="Proteomes" id="UP000070544"/>
    </source>
</evidence>
<keyword evidence="3" id="KW-1185">Reference proteome</keyword>
<evidence type="ECO:0000256" key="1">
    <source>
        <dbReference type="SAM" id="MobiDB-lite"/>
    </source>
</evidence>
<evidence type="ECO:0000313" key="2">
    <source>
        <dbReference type="EMBL" id="KXS19397.1"/>
    </source>
</evidence>
<feature type="compositionally biased region" description="Low complexity" evidence="1">
    <location>
        <begin position="151"/>
        <end position="166"/>
    </location>
</feature>